<feature type="chain" id="PRO_5007883833" evidence="1">
    <location>
        <begin position="25"/>
        <end position="269"/>
    </location>
</feature>
<keyword evidence="1" id="KW-0732">Signal</keyword>
<evidence type="ECO:0000313" key="3">
    <source>
        <dbReference type="Proteomes" id="UP000076503"/>
    </source>
</evidence>
<accession>A0A167AUX4</accession>
<organism evidence="2 3">
    <name type="scientific">Pseudoalteromonas luteoviolacea H33</name>
    <dbReference type="NCBI Taxonomy" id="1365251"/>
    <lineage>
        <taxon>Bacteria</taxon>
        <taxon>Pseudomonadati</taxon>
        <taxon>Pseudomonadota</taxon>
        <taxon>Gammaproteobacteria</taxon>
        <taxon>Alteromonadales</taxon>
        <taxon>Pseudoalteromonadaceae</taxon>
        <taxon>Pseudoalteromonas</taxon>
    </lineage>
</organism>
<proteinExistence type="predicted"/>
<name>A0A167AUX4_9GAMM</name>
<sequence length="269" mass="29487">MNNNAAIATCLGSSLLLLSSHVNAFSQLDELMVEGDLAVFKTHTAKSHAEPNCVNEDKKGYWAVDLNSHSGRAAYSSLVTAMSTKAHVEVIPQNACLGTSGYEEVKSVKIKTNNASSGGKSVRFVGFAKRSTGKHPFELDKICKTTPHTMGSRSLRWEDYLELKDEIDAALENVSSNYIQQTAWVSQAVQSASSQYDPQTKFYRHDVMLKDGSFVYPNVFSQPSRYPLNYYLGCSASDGYGTVIYDGGEDLSMKKCSAAENLFQVVCVI</sequence>
<dbReference type="RefSeq" id="WP_063363844.1">
    <property type="nucleotide sequence ID" value="NZ_AUXZ01000125.1"/>
</dbReference>
<comment type="caution">
    <text evidence="2">The sequence shown here is derived from an EMBL/GenBank/DDBJ whole genome shotgun (WGS) entry which is preliminary data.</text>
</comment>
<evidence type="ECO:0000313" key="2">
    <source>
        <dbReference type="EMBL" id="KZN45831.1"/>
    </source>
</evidence>
<dbReference type="EMBL" id="AUXZ01000125">
    <property type="protein sequence ID" value="KZN45831.1"/>
    <property type="molecule type" value="Genomic_DNA"/>
</dbReference>
<gene>
    <name evidence="2" type="ORF">N476_25030</name>
</gene>
<feature type="signal peptide" evidence="1">
    <location>
        <begin position="1"/>
        <end position="24"/>
    </location>
</feature>
<protein>
    <submittedName>
        <fullName evidence="2">Uncharacterized protein</fullName>
    </submittedName>
</protein>
<reference evidence="2 3" key="1">
    <citation type="submission" date="2013-07" db="EMBL/GenBank/DDBJ databases">
        <title>Comparative Genomic and Metabolomic Analysis of Twelve Strains of Pseudoalteromonas luteoviolacea.</title>
        <authorList>
            <person name="Vynne N.G."/>
            <person name="Mansson M."/>
            <person name="Gram L."/>
        </authorList>
    </citation>
    <scope>NUCLEOTIDE SEQUENCE [LARGE SCALE GENOMIC DNA]</scope>
    <source>
        <strain evidence="2 3">H33</strain>
    </source>
</reference>
<dbReference type="OrthoDB" id="6306591at2"/>
<evidence type="ECO:0000256" key="1">
    <source>
        <dbReference type="SAM" id="SignalP"/>
    </source>
</evidence>
<dbReference type="PATRIC" id="fig|1365251.3.peg.4690"/>
<dbReference type="Proteomes" id="UP000076503">
    <property type="component" value="Unassembled WGS sequence"/>
</dbReference>
<dbReference type="AlphaFoldDB" id="A0A167AUX4"/>